<dbReference type="SUPFAM" id="SSF47072">
    <property type="entry name" value="Cysteine alpha-hairpin motif"/>
    <property type="match status" value="1"/>
</dbReference>
<dbReference type="GeneID" id="100901350"/>
<gene>
    <name evidence="2" type="primary">LOC100901350</name>
</gene>
<dbReference type="InterPro" id="IPR009069">
    <property type="entry name" value="Cys_alpha_HP_mot_SF"/>
</dbReference>
<dbReference type="Proteomes" id="UP000694867">
    <property type="component" value="Unplaced"/>
</dbReference>
<dbReference type="GO" id="GO:0003723">
    <property type="term" value="F:RNA binding"/>
    <property type="evidence" value="ECO:0007669"/>
    <property type="project" value="TreeGrafter"/>
</dbReference>
<sequence>MRATDPLNVQKTDVDYAQMSFPNNKPIKFREVAPMQLRDRVSLKRLRDTERACLAEMMTLFTCLAKKDFETSGCPKEIAALNTCYKDIRDESMAKKQRALQQAPVSSIRELTSHQANALLKKFPLRHLMKKVR</sequence>
<evidence type="ECO:0000313" key="2">
    <source>
        <dbReference type="RefSeq" id="XP_003742605.1"/>
    </source>
</evidence>
<dbReference type="InterPro" id="IPR033620">
    <property type="entry name" value="Ribosomal_mS37_met"/>
</dbReference>
<evidence type="ECO:0000313" key="1">
    <source>
        <dbReference type="Proteomes" id="UP000694867"/>
    </source>
</evidence>
<dbReference type="GO" id="GO:0005761">
    <property type="term" value="C:mitochondrial ribosome"/>
    <property type="evidence" value="ECO:0007669"/>
    <property type="project" value="InterPro"/>
</dbReference>
<dbReference type="PANTHER" id="PTHR31278">
    <property type="entry name" value="CHCHD1"/>
    <property type="match status" value="1"/>
</dbReference>
<dbReference type="AlphaFoldDB" id="A0AAJ6VXG3"/>
<reference evidence="2" key="1">
    <citation type="submission" date="2025-08" db="UniProtKB">
        <authorList>
            <consortium name="RefSeq"/>
        </authorList>
    </citation>
    <scope>IDENTIFICATION</scope>
</reference>
<dbReference type="KEGG" id="goe:100901350"/>
<keyword evidence="1" id="KW-1185">Reference proteome</keyword>
<dbReference type="RefSeq" id="XP_003742605.1">
    <property type="nucleotide sequence ID" value="XM_003742557.2"/>
</dbReference>
<proteinExistence type="predicted"/>
<protein>
    <submittedName>
        <fullName evidence="2">Uncharacterized protein LOC100901350</fullName>
    </submittedName>
</protein>
<organism evidence="1 2">
    <name type="scientific">Galendromus occidentalis</name>
    <name type="common">western predatory mite</name>
    <dbReference type="NCBI Taxonomy" id="34638"/>
    <lineage>
        <taxon>Eukaryota</taxon>
        <taxon>Metazoa</taxon>
        <taxon>Ecdysozoa</taxon>
        <taxon>Arthropoda</taxon>
        <taxon>Chelicerata</taxon>
        <taxon>Arachnida</taxon>
        <taxon>Acari</taxon>
        <taxon>Parasitiformes</taxon>
        <taxon>Mesostigmata</taxon>
        <taxon>Gamasina</taxon>
        <taxon>Phytoseioidea</taxon>
        <taxon>Phytoseiidae</taxon>
        <taxon>Typhlodrominae</taxon>
        <taxon>Galendromus</taxon>
    </lineage>
</organism>
<dbReference type="PANTHER" id="PTHR31278:SF2">
    <property type="entry name" value="SMALL RIBOSOMAL SUBUNIT PROTEIN MS37"/>
    <property type="match status" value="1"/>
</dbReference>
<dbReference type="GO" id="GO:0032543">
    <property type="term" value="P:mitochondrial translation"/>
    <property type="evidence" value="ECO:0007669"/>
    <property type="project" value="InterPro"/>
</dbReference>
<accession>A0AAJ6VXG3</accession>
<name>A0AAJ6VXG3_9ACAR</name>
<dbReference type="GO" id="GO:0005654">
    <property type="term" value="C:nucleoplasm"/>
    <property type="evidence" value="ECO:0007669"/>
    <property type="project" value="TreeGrafter"/>
</dbReference>